<dbReference type="PANTHER" id="PTHR42792:SF2">
    <property type="entry name" value="FLAGELLIN"/>
    <property type="match status" value="1"/>
</dbReference>
<dbReference type="GO" id="GO:0009288">
    <property type="term" value="C:bacterial-type flagellum"/>
    <property type="evidence" value="ECO:0007669"/>
    <property type="project" value="UniProtKB-SubCell"/>
</dbReference>
<feature type="domain" description="Flagellin C-terminal" evidence="5">
    <location>
        <begin position="447"/>
        <end position="532"/>
    </location>
</feature>
<evidence type="ECO:0000259" key="4">
    <source>
        <dbReference type="Pfam" id="PF00669"/>
    </source>
</evidence>
<comment type="caution">
    <text evidence="6">The sequence shown here is derived from an EMBL/GenBank/DDBJ whole genome shotgun (WGS) entry which is preliminary data.</text>
</comment>
<accession>A0A0U9HQE1</accession>
<keyword evidence="6" id="KW-0966">Cell projection</keyword>
<dbReference type="Pfam" id="PF00669">
    <property type="entry name" value="Flagellin_N"/>
    <property type="match status" value="1"/>
</dbReference>
<proteinExistence type="inferred from homology"/>
<dbReference type="Proteomes" id="UP000054976">
    <property type="component" value="Unassembled WGS sequence"/>
</dbReference>
<comment type="similarity">
    <text evidence="1 3">Belongs to the bacterial flagellin family.</text>
</comment>
<dbReference type="Pfam" id="PF00700">
    <property type="entry name" value="Flagellin_C"/>
    <property type="match status" value="1"/>
</dbReference>
<dbReference type="SUPFAM" id="SSF64518">
    <property type="entry name" value="Phase 1 flagellin"/>
    <property type="match status" value="2"/>
</dbReference>
<dbReference type="InterPro" id="IPR046358">
    <property type="entry name" value="Flagellin_C"/>
</dbReference>
<dbReference type="InterPro" id="IPR001492">
    <property type="entry name" value="Flagellin"/>
</dbReference>
<dbReference type="Gene3D" id="6.10.10.10">
    <property type="entry name" value="Flagellar export chaperone, C-terminal domain"/>
    <property type="match status" value="1"/>
</dbReference>
<dbReference type="OrthoDB" id="9796789at2"/>
<dbReference type="PANTHER" id="PTHR42792">
    <property type="entry name" value="FLAGELLIN"/>
    <property type="match status" value="1"/>
</dbReference>
<keyword evidence="3" id="KW-0964">Secreted</keyword>
<keyword evidence="6" id="KW-0969">Cilium</keyword>
<evidence type="ECO:0000256" key="2">
    <source>
        <dbReference type="ARBA" id="ARBA00023143"/>
    </source>
</evidence>
<dbReference type="STRING" id="86166.TAGGR_2140"/>
<sequence length="533" mass="55487">MALRINFNAEATVTHTALLRNERAMNKSLLRISTGQRILSAADDAAGLFIADQLAVVAAALDQGNRNIQTGISALQIAESNVGQIFEKLQTIYTKAQSAANDINDPNARAALQRDISNLVDAIQKIGTDTEYNGIKLLDGTFANKVIHYGARADQTITVGINSVKADSLGAYMVTGTYTTNSATASASQTTVNNGYTATSGAVTGAFLWSTGDTAKVAGIDVSNGLSFAVDAKTIADNINSSTTLQNAGISARAVNQSIAAAGWTDIQAGTGQSVTIKFFVGSASSAPITVNVSAGETLTLSQLVSKINSQASANNTKITARAENNRLVLTTEGQTIGLEVSVSADVPSSGTSIISVDMAQFLGLNATGKTVSATNTTAGTATASATGSAIQVGKLVIMGTDSYNYDFTGITGSGSGLGISNATGTSEFKNLYSLDVTTNENAELALDIVKTAIQRVDKIRTQIGSVINNLQAIWDGQKTSYDNTKEAENVIRNTDFAAEMSTFITMQIRMQSGVAMLAQANALPQLVLQLLR</sequence>
<dbReference type="PRINTS" id="PR00207">
    <property type="entry name" value="FLAGELLIN"/>
</dbReference>
<evidence type="ECO:0000313" key="7">
    <source>
        <dbReference type="Proteomes" id="UP000054976"/>
    </source>
</evidence>
<name>A0A0U9HQE1_9BACT</name>
<dbReference type="InterPro" id="IPR001029">
    <property type="entry name" value="Flagellin_N"/>
</dbReference>
<dbReference type="Gene3D" id="2.170.280.10">
    <property type="entry name" value="f41 fragment of flagellin, middle domain"/>
    <property type="match status" value="1"/>
</dbReference>
<protein>
    <recommendedName>
        <fullName evidence="3">Flagellin</fullName>
    </recommendedName>
</protein>
<evidence type="ECO:0000259" key="5">
    <source>
        <dbReference type="Pfam" id="PF00700"/>
    </source>
</evidence>
<dbReference type="GO" id="GO:0005576">
    <property type="term" value="C:extracellular region"/>
    <property type="evidence" value="ECO:0007669"/>
    <property type="project" value="UniProtKB-SubCell"/>
</dbReference>
<organism evidence="6 7">
    <name type="scientific">Thermodesulfovibrio aggregans</name>
    <dbReference type="NCBI Taxonomy" id="86166"/>
    <lineage>
        <taxon>Bacteria</taxon>
        <taxon>Pseudomonadati</taxon>
        <taxon>Nitrospirota</taxon>
        <taxon>Thermodesulfovibrionia</taxon>
        <taxon>Thermodesulfovibrionales</taxon>
        <taxon>Thermodesulfovibrionaceae</taxon>
        <taxon>Thermodesulfovibrio</taxon>
    </lineage>
</organism>
<dbReference type="Gene3D" id="2.30.220.10">
    <property type="entry name" value="f41 fragment of flagellin, C-terminal domain"/>
    <property type="match status" value="1"/>
</dbReference>
<evidence type="ECO:0000256" key="3">
    <source>
        <dbReference type="RuleBase" id="RU362073"/>
    </source>
</evidence>
<keyword evidence="7" id="KW-1185">Reference proteome</keyword>
<dbReference type="RefSeq" id="WP_059176698.1">
    <property type="nucleotide sequence ID" value="NZ_BCNO01000002.1"/>
</dbReference>
<evidence type="ECO:0000313" key="6">
    <source>
        <dbReference type="EMBL" id="GAQ95251.1"/>
    </source>
</evidence>
<reference evidence="7" key="1">
    <citation type="submission" date="2016-01" db="EMBL/GenBank/DDBJ databases">
        <title>Draft genome sequence of Thermodesulfovibrio aggregans strain TGE-P1.</title>
        <authorList>
            <person name="Sekiguchi Y."/>
            <person name="Ohashi A."/>
            <person name="Matsuura N."/>
            <person name="Tourlousse M.D."/>
        </authorList>
    </citation>
    <scope>NUCLEOTIDE SEQUENCE [LARGE SCALE GENOMIC DNA]</scope>
    <source>
        <strain evidence="7">TGE-P1</strain>
    </source>
</reference>
<comment type="subcellular location">
    <subcellularLocation>
        <location evidence="3">Secreted</location>
    </subcellularLocation>
    <subcellularLocation>
        <location evidence="3">Bacterial flagellum</location>
    </subcellularLocation>
</comment>
<evidence type="ECO:0000256" key="1">
    <source>
        <dbReference type="ARBA" id="ARBA00005709"/>
    </source>
</evidence>
<dbReference type="Gene3D" id="1.20.1330.10">
    <property type="entry name" value="f41 fragment of flagellin, N-terminal domain"/>
    <property type="match status" value="1"/>
</dbReference>
<gene>
    <name evidence="6" type="ORF">TAGGR_2140</name>
</gene>
<keyword evidence="6" id="KW-0282">Flagellum</keyword>
<keyword evidence="2 3" id="KW-0975">Bacterial flagellum</keyword>
<dbReference type="GO" id="GO:0005198">
    <property type="term" value="F:structural molecule activity"/>
    <property type="evidence" value="ECO:0007669"/>
    <property type="project" value="UniProtKB-UniRule"/>
</dbReference>
<dbReference type="AlphaFoldDB" id="A0A0U9HQE1"/>
<dbReference type="InterPro" id="IPR042187">
    <property type="entry name" value="Flagellin_C_sub2"/>
</dbReference>
<comment type="function">
    <text evidence="3">Flagellin is the subunit protein which polymerizes to form the filaments of bacterial flagella.</text>
</comment>
<dbReference type="EMBL" id="BCNO01000002">
    <property type="protein sequence ID" value="GAQ95251.1"/>
    <property type="molecule type" value="Genomic_DNA"/>
</dbReference>
<feature type="domain" description="Flagellin N-terminal" evidence="4">
    <location>
        <begin position="5"/>
        <end position="142"/>
    </location>
</feature>